<proteinExistence type="predicted"/>
<sequence>MSGMPGDQVRQRVLFMRHPETVSNTEHFFSGRLEVPLTPHGERQRERGVDALVAFSPARIYCSPLSRARVLAERAADRLEVECTPLDDLLELDFGPLEGKKVRTAQDEGLRFPWPVDASGRSQPPAGAESFEHLRERARRVLDLLRPLEGRTACVTHGGYLRMLMATAYAIPTSRFWDMHILNVSSLYFTCDGSTFALGGFNLSPEEVVAHATQPNEYDTRDIWGAGRGELS</sequence>
<dbReference type="Gene3D" id="3.40.50.1240">
    <property type="entry name" value="Phosphoglycerate mutase-like"/>
    <property type="match status" value="1"/>
</dbReference>
<dbReference type="GO" id="GO:0005829">
    <property type="term" value="C:cytosol"/>
    <property type="evidence" value="ECO:0007669"/>
    <property type="project" value="TreeGrafter"/>
</dbReference>
<dbReference type="GO" id="GO:0016791">
    <property type="term" value="F:phosphatase activity"/>
    <property type="evidence" value="ECO:0007669"/>
    <property type="project" value="TreeGrafter"/>
</dbReference>
<dbReference type="PANTHER" id="PTHR48100">
    <property type="entry name" value="BROAD-SPECIFICITY PHOSPHATASE YOR283W-RELATED"/>
    <property type="match status" value="1"/>
</dbReference>
<protein>
    <submittedName>
        <fullName evidence="1">Histidine phosphatase family protein</fullName>
    </submittedName>
</protein>
<keyword evidence="2" id="KW-1185">Reference proteome</keyword>
<dbReference type="InterPro" id="IPR013078">
    <property type="entry name" value="His_Pase_superF_clade-1"/>
</dbReference>
<dbReference type="KEGG" id="tio:INP52_05165"/>
<accession>A0A7S7M6Y3</accession>
<reference evidence="1 2" key="1">
    <citation type="submission" date="2020-10" db="EMBL/GenBank/DDBJ databases">
        <title>Olsenella immobilis sp.nov., isolated from the mud in a fermentation cellar used for the production of Chinese strong-flavoured liquor.</title>
        <authorList>
            <person name="Lu L."/>
        </authorList>
    </citation>
    <scope>NUCLEOTIDE SEQUENCE [LARGE SCALE GENOMIC DNA]</scope>
    <source>
        <strain evidence="1 2">LZLJ-2</strain>
    </source>
</reference>
<name>A0A7S7M6Y3_9ACTN</name>
<dbReference type="Proteomes" id="UP000593735">
    <property type="component" value="Chromosome"/>
</dbReference>
<dbReference type="Pfam" id="PF00300">
    <property type="entry name" value="His_Phos_1"/>
    <property type="match status" value="1"/>
</dbReference>
<dbReference type="SUPFAM" id="SSF53254">
    <property type="entry name" value="Phosphoglycerate mutase-like"/>
    <property type="match status" value="1"/>
</dbReference>
<dbReference type="PANTHER" id="PTHR48100:SF44">
    <property type="entry name" value="PHOSPHATASE C1620.13-RELATED"/>
    <property type="match status" value="1"/>
</dbReference>
<evidence type="ECO:0000313" key="1">
    <source>
        <dbReference type="EMBL" id="QOY59840.1"/>
    </source>
</evidence>
<dbReference type="AlphaFoldDB" id="A0A7S7M6Y3"/>
<evidence type="ECO:0000313" key="2">
    <source>
        <dbReference type="Proteomes" id="UP000593735"/>
    </source>
</evidence>
<dbReference type="CDD" id="cd07067">
    <property type="entry name" value="HP_PGM_like"/>
    <property type="match status" value="1"/>
</dbReference>
<dbReference type="EMBL" id="CP063767">
    <property type="protein sequence ID" value="QOY59840.1"/>
    <property type="molecule type" value="Genomic_DNA"/>
</dbReference>
<organism evidence="1 2">
    <name type="scientific">Thermophilibacter immobilis</name>
    <dbReference type="NCBI Taxonomy" id="2779519"/>
    <lineage>
        <taxon>Bacteria</taxon>
        <taxon>Bacillati</taxon>
        <taxon>Actinomycetota</taxon>
        <taxon>Coriobacteriia</taxon>
        <taxon>Coriobacteriales</taxon>
        <taxon>Atopobiaceae</taxon>
        <taxon>Thermophilibacter</taxon>
    </lineage>
</organism>
<dbReference type="SMART" id="SM00855">
    <property type="entry name" value="PGAM"/>
    <property type="match status" value="1"/>
</dbReference>
<gene>
    <name evidence="1" type="ORF">INP52_05165</name>
</gene>
<dbReference type="RefSeq" id="WP_194369654.1">
    <property type="nucleotide sequence ID" value="NZ_CP063767.1"/>
</dbReference>
<dbReference type="InterPro" id="IPR029033">
    <property type="entry name" value="His_PPase_superfam"/>
</dbReference>
<dbReference type="InterPro" id="IPR050275">
    <property type="entry name" value="PGM_Phosphatase"/>
</dbReference>